<sequence>MNDSSQKKSAGNFMVDVNLTMHDGGEETTRRVVGPSTVFSPAMTSVPASPFLAGPSSTPSTTLKTAPTTALVKAAAEPFVWDLSSAPTLPDLHPLERTAAFVPHVSSSEISRRISQILRERSIEACYEDDKAKVKCTTPDGVDFRIRLYRGRGEFHHGIIVEVQRRFGAAFSFHGDTYAILSAAEGKENQPCSSTSSTLPLVSDSDDESYSPNGVASLSTVSKMLVYRDHDSYLLALQTLAVITDAKNVGEKTAFAVSTELLQVESEVGSKIISLLVDRTVEDDIFKLRVMALTVIANAIQTVKGDISDMVREMLRPTLLQEMQGAHKNPRAAQMAARCVQFLLEGDHDVAEVHSVLQVALQAGQVRHAGLERQAQVCLDKIV</sequence>
<dbReference type="EMBL" id="CM000614">
    <property type="protein sequence ID" value="EEC47077.1"/>
    <property type="molecule type" value="Genomic_DNA"/>
</dbReference>
<dbReference type="HOGENOM" id="CLU_722534_0_0_1"/>
<dbReference type="GeneID" id="7202109"/>
<protein>
    <submittedName>
        <fullName evidence="2">Uncharacterized protein</fullName>
    </submittedName>
</protein>
<reference evidence="2 3" key="1">
    <citation type="journal article" date="2008" name="Nature">
        <title>The Phaeodactylum genome reveals the evolutionary history of diatom genomes.</title>
        <authorList>
            <person name="Bowler C."/>
            <person name="Allen A.E."/>
            <person name="Badger J.H."/>
            <person name="Grimwood J."/>
            <person name="Jabbari K."/>
            <person name="Kuo A."/>
            <person name="Maheswari U."/>
            <person name="Martens C."/>
            <person name="Maumus F."/>
            <person name="Otillar R.P."/>
            <person name="Rayko E."/>
            <person name="Salamov A."/>
            <person name="Vandepoele K."/>
            <person name="Beszteri B."/>
            <person name="Gruber A."/>
            <person name="Heijde M."/>
            <person name="Katinka M."/>
            <person name="Mock T."/>
            <person name="Valentin K."/>
            <person name="Verret F."/>
            <person name="Berges J.A."/>
            <person name="Brownlee C."/>
            <person name="Cadoret J.P."/>
            <person name="Chiovitti A."/>
            <person name="Choi C.J."/>
            <person name="Coesel S."/>
            <person name="De Martino A."/>
            <person name="Detter J.C."/>
            <person name="Durkin C."/>
            <person name="Falciatore A."/>
            <person name="Fournet J."/>
            <person name="Haruta M."/>
            <person name="Huysman M.J."/>
            <person name="Jenkins B.D."/>
            <person name="Jiroutova K."/>
            <person name="Jorgensen R.E."/>
            <person name="Joubert Y."/>
            <person name="Kaplan A."/>
            <person name="Kroger N."/>
            <person name="Kroth P.G."/>
            <person name="La Roche J."/>
            <person name="Lindquist E."/>
            <person name="Lommer M."/>
            <person name="Martin-Jezequel V."/>
            <person name="Lopez P.J."/>
            <person name="Lucas S."/>
            <person name="Mangogna M."/>
            <person name="McGinnis K."/>
            <person name="Medlin L.K."/>
            <person name="Montsant A."/>
            <person name="Oudot-Le Secq M.P."/>
            <person name="Napoli C."/>
            <person name="Obornik M."/>
            <person name="Parker M.S."/>
            <person name="Petit J.L."/>
            <person name="Porcel B.M."/>
            <person name="Poulsen N."/>
            <person name="Robison M."/>
            <person name="Rychlewski L."/>
            <person name="Rynearson T.A."/>
            <person name="Schmutz J."/>
            <person name="Shapiro H."/>
            <person name="Siaut M."/>
            <person name="Stanley M."/>
            <person name="Sussman M.R."/>
            <person name="Taylor A.R."/>
            <person name="Vardi A."/>
            <person name="von Dassow P."/>
            <person name="Vyverman W."/>
            <person name="Willis A."/>
            <person name="Wyrwicz L.S."/>
            <person name="Rokhsar D.S."/>
            <person name="Weissenbach J."/>
            <person name="Armbrust E.V."/>
            <person name="Green B.R."/>
            <person name="Van de Peer Y."/>
            <person name="Grigoriev I.V."/>
        </authorList>
    </citation>
    <scope>NUCLEOTIDE SEQUENCE [LARGE SCALE GENOMIC DNA]</scope>
    <source>
        <strain evidence="2 3">CCAP 1055/1</strain>
    </source>
</reference>
<dbReference type="OrthoDB" id="46660at2759"/>
<dbReference type="eggNOG" id="ENOG502SUVU">
    <property type="taxonomic scope" value="Eukaryota"/>
</dbReference>
<dbReference type="Proteomes" id="UP000000759">
    <property type="component" value="Chromosome 12"/>
</dbReference>
<feature type="region of interest" description="Disordered" evidence="1">
    <location>
        <begin position="188"/>
        <end position="208"/>
    </location>
</feature>
<proteinExistence type="predicted"/>
<dbReference type="PaxDb" id="2850-Phatr47015"/>
<evidence type="ECO:0000313" key="3">
    <source>
        <dbReference type="Proteomes" id="UP000000759"/>
    </source>
</evidence>
<gene>
    <name evidence="2" type="ORF">PHATRDRAFT_47015</name>
</gene>
<keyword evidence="3" id="KW-1185">Reference proteome</keyword>
<reference evidence="3" key="2">
    <citation type="submission" date="2008-08" db="EMBL/GenBank/DDBJ databases">
        <authorList>
            <consortium name="Diatom Consortium"/>
            <person name="Grigoriev I."/>
            <person name="Grimwood J."/>
            <person name="Kuo A."/>
            <person name="Otillar R.P."/>
            <person name="Salamov A."/>
            <person name="Detter J.C."/>
            <person name="Lindquist E."/>
            <person name="Shapiro H."/>
            <person name="Lucas S."/>
            <person name="Glavina del Rio T."/>
            <person name="Pitluck S."/>
            <person name="Rokhsar D."/>
            <person name="Bowler C."/>
        </authorList>
    </citation>
    <scope>GENOME REANNOTATION</scope>
    <source>
        <strain evidence="3">CCAP 1055/1</strain>
    </source>
</reference>
<accession>B7G262</accession>
<evidence type="ECO:0000256" key="1">
    <source>
        <dbReference type="SAM" id="MobiDB-lite"/>
    </source>
</evidence>
<feature type="compositionally biased region" description="Polar residues" evidence="1">
    <location>
        <begin position="190"/>
        <end position="200"/>
    </location>
</feature>
<name>B7G262_PHATC</name>
<organism evidence="2 3">
    <name type="scientific">Phaeodactylum tricornutum (strain CCAP 1055/1)</name>
    <dbReference type="NCBI Taxonomy" id="556484"/>
    <lineage>
        <taxon>Eukaryota</taxon>
        <taxon>Sar</taxon>
        <taxon>Stramenopiles</taxon>
        <taxon>Ochrophyta</taxon>
        <taxon>Bacillariophyta</taxon>
        <taxon>Bacillariophyceae</taxon>
        <taxon>Bacillariophycidae</taxon>
        <taxon>Naviculales</taxon>
        <taxon>Phaeodactylaceae</taxon>
        <taxon>Phaeodactylum</taxon>
    </lineage>
</organism>
<dbReference type="KEGG" id="pti:PHATRDRAFT_47015"/>
<dbReference type="AlphaFoldDB" id="B7G262"/>
<dbReference type="RefSeq" id="XP_002181154.1">
    <property type="nucleotide sequence ID" value="XM_002181118.1"/>
</dbReference>
<evidence type="ECO:0000313" key="2">
    <source>
        <dbReference type="EMBL" id="EEC47077.1"/>
    </source>
</evidence>
<dbReference type="InParanoid" id="B7G262"/>